<dbReference type="RefSeq" id="WP_324691960.1">
    <property type="nucleotide sequence ID" value="NZ_BAABCR010000003.1"/>
</dbReference>
<keyword evidence="3" id="KW-1185">Reference proteome</keyword>
<proteinExistence type="predicted"/>
<gene>
    <name evidence="2" type="ORF">GCM10022386_01630</name>
</gene>
<dbReference type="Proteomes" id="UP001500968">
    <property type="component" value="Unassembled WGS sequence"/>
</dbReference>
<dbReference type="InterPro" id="IPR036890">
    <property type="entry name" value="HATPase_C_sf"/>
</dbReference>
<dbReference type="Pfam" id="PF14213">
    <property type="entry name" value="DUF4325"/>
    <property type="match status" value="1"/>
</dbReference>
<sequence>MDNKIDSKFFKNYNSWVFGNTFKFGNLTNQRVVPEFVNSIKRLHFKFGHNKIILDFSEVEKIYPYPTAAIAGYIHYFKTILHIEFEFINPPKYLDAIHFGEPYKVSETTINKNDNCLDKIWLFQNSDEVHTLVNGLLANIRTAIECEAGVIDACTWGLNEIMDNVIQHSEAECGFVMAAVHKASKNINVCIFDYGIGIFRSLKKSKYHNPKNAPDAISLAVQEGVTRDKKIGQGNGMWGLYNIVTLNAGVMSIISGKGGLSLIKGNMKTFTEIQMLSPKQQATTVNFNLNLNKEISIKEALKGHELTDMYIENMEDEYDRIIFKVADATSGTGTRQSGLKLKNEVINLFKKTKKPVIIDFSEIGIISSSFADEFIGKMVVELGFFQFQKIFTLTNMNETIQTIVQRSLSQRLAQSL</sequence>
<evidence type="ECO:0000259" key="1">
    <source>
        <dbReference type="Pfam" id="PF14213"/>
    </source>
</evidence>
<protein>
    <recommendedName>
        <fullName evidence="1">DUF4325 domain-containing protein</fullName>
    </recommendedName>
</protein>
<reference evidence="3" key="1">
    <citation type="journal article" date="2019" name="Int. J. Syst. Evol. Microbiol.">
        <title>The Global Catalogue of Microorganisms (GCM) 10K type strain sequencing project: providing services to taxonomists for standard genome sequencing and annotation.</title>
        <authorList>
            <consortium name="The Broad Institute Genomics Platform"/>
            <consortium name="The Broad Institute Genome Sequencing Center for Infectious Disease"/>
            <person name="Wu L."/>
            <person name="Ma J."/>
        </authorList>
    </citation>
    <scope>NUCLEOTIDE SEQUENCE [LARGE SCALE GENOMIC DNA]</scope>
    <source>
        <strain evidence="3">JCM 17064</strain>
    </source>
</reference>
<evidence type="ECO:0000313" key="3">
    <source>
        <dbReference type="Proteomes" id="UP001500968"/>
    </source>
</evidence>
<dbReference type="Gene3D" id="3.30.565.10">
    <property type="entry name" value="Histidine kinase-like ATPase, C-terminal domain"/>
    <property type="match status" value="1"/>
</dbReference>
<comment type="caution">
    <text evidence="2">The sequence shown here is derived from an EMBL/GenBank/DDBJ whole genome shotgun (WGS) entry which is preliminary data.</text>
</comment>
<dbReference type="InterPro" id="IPR025474">
    <property type="entry name" value="DUF4325"/>
</dbReference>
<organism evidence="2 3">
    <name type="scientific">Flavobacterium cheonhonense</name>
    <dbReference type="NCBI Taxonomy" id="706185"/>
    <lineage>
        <taxon>Bacteria</taxon>
        <taxon>Pseudomonadati</taxon>
        <taxon>Bacteroidota</taxon>
        <taxon>Flavobacteriia</taxon>
        <taxon>Flavobacteriales</taxon>
        <taxon>Flavobacteriaceae</taxon>
        <taxon>Flavobacterium</taxon>
    </lineage>
</organism>
<dbReference type="SUPFAM" id="SSF55874">
    <property type="entry name" value="ATPase domain of HSP90 chaperone/DNA topoisomerase II/histidine kinase"/>
    <property type="match status" value="1"/>
</dbReference>
<name>A0ABP7T884_9FLAO</name>
<evidence type="ECO:0000313" key="2">
    <source>
        <dbReference type="EMBL" id="GAA4022408.1"/>
    </source>
</evidence>
<dbReference type="EMBL" id="BAABCR010000003">
    <property type="protein sequence ID" value="GAA4022408.1"/>
    <property type="molecule type" value="Genomic_DNA"/>
</dbReference>
<accession>A0ABP7T884</accession>
<feature type="domain" description="DUF4325" evidence="1">
    <location>
        <begin position="338"/>
        <end position="400"/>
    </location>
</feature>